<proteinExistence type="predicted"/>
<sequence length="590" mass="65039">MDHFNITIQDGAMISTRRGFKVSKQKHNGTAFINSSASNIAPTGTESTSGSLLPTAGELTFVNNGGDGRKSRRKTRTTTQDGRKTGSRSSARGNAHSRISPGTRLSSSSPRTTVSDTFNSEQSSSACSADSLKPSEPTPLPPWAAYSHHSQVRIDPAKRLRFMALAFGHNKPSHAEDLCPPGETKPAGIIEKSTWQVHDPTTIHCALTMGALFDAVKEGRHETPQLTSLASQLYSIVNRRVSENDRTDKARDVTIRAVASLAIISGYQGKSEHWNVHMQGLLNLVDIAGGQERLFPGTLDVIRCFPLFSADIIGALSAATEPRTAFVGTPCKARYISKLDASGNTVRTVYRSFEAFKFETEMVETLAATAKFCEEHAAKQDQDPSPFQHYGPEMFEDFHFLSRRLLTIPKRLQEYDEVISPPASADISVHARPFPISESAHIWPPDTTTKAVETALRILVLMYLKELMLDVPCNDRILLGLLAKHLLFILSAQRLNPFGTDQIPVLVWICLAGQLFGMMKKTVWLREAIGGHGICDQLLREVLQFDETLTLGSVSEEQLAFSKCLDLRRIQGTWHENEAIRGMLGLNTDQ</sequence>
<dbReference type="STRING" id="1229662.W3XN58"/>
<feature type="region of interest" description="Disordered" evidence="1">
    <location>
        <begin position="35"/>
        <end position="144"/>
    </location>
</feature>
<dbReference type="Proteomes" id="UP000030651">
    <property type="component" value="Unassembled WGS sequence"/>
</dbReference>
<gene>
    <name evidence="2" type="ORF">PFICI_00534</name>
</gene>
<dbReference type="AlphaFoldDB" id="W3XN58"/>
<dbReference type="KEGG" id="pfy:PFICI_00534"/>
<evidence type="ECO:0000256" key="1">
    <source>
        <dbReference type="SAM" id="MobiDB-lite"/>
    </source>
</evidence>
<dbReference type="OMA" id="WICLAGQ"/>
<accession>W3XN58</accession>
<dbReference type="RefSeq" id="XP_007827306.1">
    <property type="nucleotide sequence ID" value="XM_007829115.1"/>
</dbReference>
<reference evidence="3" key="1">
    <citation type="journal article" date="2015" name="BMC Genomics">
        <title>Genomic and transcriptomic analysis of the endophytic fungus Pestalotiopsis fici reveals its lifestyle and high potential for synthesis of natural products.</title>
        <authorList>
            <person name="Wang X."/>
            <person name="Zhang X."/>
            <person name="Liu L."/>
            <person name="Xiang M."/>
            <person name="Wang W."/>
            <person name="Sun X."/>
            <person name="Che Y."/>
            <person name="Guo L."/>
            <person name="Liu G."/>
            <person name="Guo L."/>
            <person name="Wang C."/>
            <person name="Yin W.B."/>
            <person name="Stadler M."/>
            <person name="Zhang X."/>
            <person name="Liu X."/>
        </authorList>
    </citation>
    <scope>NUCLEOTIDE SEQUENCE [LARGE SCALE GENOMIC DNA]</scope>
    <source>
        <strain evidence="3">W106-1 / CGMCC3.15140</strain>
    </source>
</reference>
<feature type="compositionally biased region" description="Polar residues" evidence="1">
    <location>
        <begin position="103"/>
        <end position="119"/>
    </location>
</feature>
<dbReference type="PANTHER" id="PTHR37540:SF5">
    <property type="entry name" value="TRANSCRIPTION FACTOR DOMAIN-CONTAINING PROTEIN"/>
    <property type="match status" value="1"/>
</dbReference>
<dbReference type="EMBL" id="KI912109">
    <property type="protein sequence ID" value="ETS86706.1"/>
    <property type="molecule type" value="Genomic_DNA"/>
</dbReference>
<feature type="compositionally biased region" description="Polar residues" evidence="1">
    <location>
        <begin position="35"/>
        <end position="52"/>
    </location>
</feature>
<evidence type="ECO:0000313" key="2">
    <source>
        <dbReference type="EMBL" id="ETS86706.1"/>
    </source>
</evidence>
<keyword evidence="3" id="KW-1185">Reference proteome</keyword>
<dbReference type="eggNOG" id="ENOG502R13X">
    <property type="taxonomic scope" value="Eukaryota"/>
</dbReference>
<protein>
    <recommendedName>
        <fullName evidence="4">Transcription factor domain-containing protein</fullName>
    </recommendedName>
</protein>
<dbReference type="InParanoid" id="W3XN58"/>
<name>W3XN58_PESFW</name>
<dbReference type="GeneID" id="19265547"/>
<dbReference type="PANTHER" id="PTHR37540">
    <property type="entry name" value="TRANSCRIPTION FACTOR (ACR-2), PUTATIVE-RELATED-RELATED"/>
    <property type="match status" value="1"/>
</dbReference>
<evidence type="ECO:0000313" key="3">
    <source>
        <dbReference type="Proteomes" id="UP000030651"/>
    </source>
</evidence>
<dbReference type="OrthoDB" id="3469225at2759"/>
<dbReference type="HOGENOM" id="CLU_432932_0_0_1"/>
<feature type="compositionally biased region" description="Low complexity" evidence="1">
    <location>
        <begin position="120"/>
        <end position="135"/>
    </location>
</feature>
<evidence type="ECO:0008006" key="4">
    <source>
        <dbReference type="Google" id="ProtNLM"/>
    </source>
</evidence>
<organism evidence="2 3">
    <name type="scientific">Pestalotiopsis fici (strain W106-1 / CGMCC3.15140)</name>
    <dbReference type="NCBI Taxonomy" id="1229662"/>
    <lineage>
        <taxon>Eukaryota</taxon>
        <taxon>Fungi</taxon>
        <taxon>Dikarya</taxon>
        <taxon>Ascomycota</taxon>
        <taxon>Pezizomycotina</taxon>
        <taxon>Sordariomycetes</taxon>
        <taxon>Xylariomycetidae</taxon>
        <taxon>Amphisphaeriales</taxon>
        <taxon>Sporocadaceae</taxon>
        <taxon>Pestalotiopsis</taxon>
    </lineage>
</organism>